<evidence type="ECO:0000259" key="12">
    <source>
        <dbReference type="Pfam" id="PF17749"/>
    </source>
</evidence>
<dbReference type="InterPro" id="IPR041476">
    <property type="entry name" value="TRAF3IP1_C"/>
</dbReference>
<reference evidence="13 14" key="1">
    <citation type="journal article" date="2024" name="Insects">
        <title>An Improved Chromosome-Level Genome Assembly of the Firefly Pyrocoelia pectoralis.</title>
        <authorList>
            <person name="Fu X."/>
            <person name="Meyer-Rochow V.B."/>
            <person name="Ballantyne L."/>
            <person name="Zhu X."/>
        </authorList>
    </citation>
    <scope>NUCLEOTIDE SEQUENCE [LARGE SCALE GENOMIC DNA]</scope>
    <source>
        <strain evidence="13">XCY_ONT2</strain>
    </source>
</reference>
<proteinExistence type="inferred from homology"/>
<dbReference type="InterPro" id="IPR018799">
    <property type="entry name" value="TRAF3IP1"/>
</dbReference>
<keyword evidence="3" id="KW-0963">Cytoplasm</keyword>
<dbReference type="GO" id="GO:0030992">
    <property type="term" value="C:intraciliary transport particle B"/>
    <property type="evidence" value="ECO:0007669"/>
    <property type="project" value="TreeGrafter"/>
</dbReference>
<dbReference type="EMBL" id="JAVRBK010000002">
    <property type="protein sequence ID" value="KAK5648328.1"/>
    <property type="molecule type" value="Genomic_DNA"/>
</dbReference>
<sequence>MSSDIDVQVIQNTQEVLGKYIKKPPLTEKLLRKPPFRFLHDIVTNVVRETGFLKGLYSERELVSENVKEKDDKIAFLNKVIEATKTITGMDLGVRPSKVIAGFEPRETNLFLQAIGSALERKLDSSEYISQLTAQKQIPKKHETAKESEKKPKISKNKEKVLKNSKEKENPPKTSKSQVRQKTSDIKLSSKKTSAKVSKIPVGSDQKVEKKTKFKELVEQDENDMLNKSIVPEMNLENKLHTENVPESINLAVSNGLLNDGAKKVQLSNSDNVTESLPPEAKEIKNVTAPTNDQNQFSSLLHANETIDTLETENIKENETSAFKEMEIKQKLPISRPKSSLRPPSARPLSSRPGAPRLQKSDSILIKEKEVLPLGKVDIIDENLTNYIDEEETVTIESAPEVEYHAPVLDLPTDKGHLVEQILQQINNNDIEPIKSNVNVEWEQGGMRSRNSAAKEVEQLKSAIQDLTKMVNPLGKLINYLHEDIEAMYSELDMWNNSVRQVMIDVVNQKKKRDESNVPLQIKLNEIEENIIKHQQQIISTYGNIMRNEERIQDLLVK</sequence>
<dbReference type="FunFam" id="1.10.418.50:FF:000001">
    <property type="entry name" value="TRAF3-interacting protein 1 isoform X1"/>
    <property type="match status" value="1"/>
</dbReference>
<dbReference type="GO" id="GO:0008017">
    <property type="term" value="F:microtubule binding"/>
    <property type="evidence" value="ECO:0007669"/>
    <property type="project" value="InterPro"/>
</dbReference>
<evidence type="ECO:0000256" key="10">
    <source>
        <dbReference type="SAM" id="MobiDB-lite"/>
    </source>
</evidence>
<feature type="compositionally biased region" description="Basic and acidic residues" evidence="10">
    <location>
        <begin position="318"/>
        <end position="330"/>
    </location>
</feature>
<evidence type="ECO:0000256" key="7">
    <source>
        <dbReference type="ARBA" id="ARBA00023273"/>
    </source>
</evidence>
<evidence type="ECO:0000256" key="3">
    <source>
        <dbReference type="ARBA" id="ARBA00022490"/>
    </source>
</evidence>
<dbReference type="PANTHER" id="PTHR31363">
    <property type="entry name" value="TRAF3-INTERACTING PROTEIN 1"/>
    <property type="match status" value="1"/>
</dbReference>
<dbReference type="AlphaFoldDB" id="A0AAN7VQW1"/>
<dbReference type="GO" id="GO:0042073">
    <property type="term" value="P:intraciliary transport"/>
    <property type="evidence" value="ECO:0007669"/>
    <property type="project" value="TreeGrafter"/>
</dbReference>
<dbReference type="InterPro" id="IPR040468">
    <property type="entry name" value="TRAF3IP1_N"/>
</dbReference>
<evidence type="ECO:0000256" key="5">
    <source>
        <dbReference type="ARBA" id="ARBA00023054"/>
    </source>
</evidence>
<accession>A0AAN7VQW1</accession>
<dbReference type="Pfam" id="PF17749">
    <property type="entry name" value="MIP-T3_C"/>
    <property type="match status" value="1"/>
</dbReference>
<evidence type="ECO:0000256" key="9">
    <source>
        <dbReference type="ARBA" id="ARBA00070492"/>
    </source>
</evidence>
<dbReference type="GO" id="GO:0036064">
    <property type="term" value="C:ciliary basal body"/>
    <property type="evidence" value="ECO:0007669"/>
    <property type="project" value="TreeGrafter"/>
</dbReference>
<keyword evidence="14" id="KW-1185">Reference proteome</keyword>
<dbReference type="GO" id="GO:0048731">
    <property type="term" value="P:system development"/>
    <property type="evidence" value="ECO:0007669"/>
    <property type="project" value="UniProtKB-ARBA"/>
</dbReference>
<dbReference type="Pfam" id="PF10243">
    <property type="entry name" value="MIP-T3"/>
    <property type="match status" value="1"/>
</dbReference>
<evidence type="ECO:0000256" key="1">
    <source>
        <dbReference type="ARBA" id="ARBA00004120"/>
    </source>
</evidence>
<evidence type="ECO:0000256" key="8">
    <source>
        <dbReference type="ARBA" id="ARBA00043971"/>
    </source>
</evidence>
<dbReference type="GO" id="GO:0060271">
    <property type="term" value="P:cilium assembly"/>
    <property type="evidence" value="ECO:0007669"/>
    <property type="project" value="TreeGrafter"/>
</dbReference>
<comment type="caution">
    <text evidence="13">The sequence shown here is derived from an EMBL/GenBank/DDBJ whole genome shotgun (WGS) entry which is preliminary data.</text>
</comment>
<feature type="domain" description="TRAF3-interacting protein 1 N-terminal" evidence="11">
    <location>
        <begin position="10"/>
        <end position="118"/>
    </location>
</feature>
<comment type="subcellular location">
    <subcellularLocation>
        <location evidence="2">Cytoplasm</location>
        <location evidence="2">Cytoskeleton</location>
        <location evidence="2">Cilium axoneme</location>
    </subcellularLocation>
    <subcellularLocation>
        <location evidence="1">Cytoplasm</location>
        <location evidence="1">Cytoskeleton</location>
        <location evidence="1">Cilium basal body</location>
    </subcellularLocation>
</comment>
<evidence type="ECO:0000313" key="14">
    <source>
        <dbReference type="Proteomes" id="UP001329430"/>
    </source>
</evidence>
<dbReference type="GO" id="GO:0048513">
    <property type="term" value="P:animal organ development"/>
    <property type="evidence" value="ECO:0007669"/>
    <property type="project" value="UniProtKB-ARBA"/>
</dbReference>
<feature type="compositionally biased region" description="Polar residues" evidence="10">
    <location>
        <begin position="172"/>
        <end position="181"/>
    </location>
</feature>
<keyword evidence="7" id="KW-0966">Cell projection</keyword>
<evidence type="ECO:0000259" key="11">
    <source>
        <dbReference type="Pfam" id="PF10243"/>
    </source>
</evidence>
<dbReference type="Gene3D" id="1.10.418.50">
    <property type="entry name" value="Microtubule-binding protein MIP-T3"/>
    <property type="match status" value="1"/>
</dbReference>
<evidence type="ECO:0000256" key="4">
    <source>
        <dbReference type="ARBA" id="ARBA00022794"/>
    </source>
</evidence>
<organism evidence="13 14">
    <name type="scientific">Pyrocoelia pectoralis</name>
    <dbReference type="NCBI Taxonomy" id="417401"/>
    <lineage>
        <taxon>Eukaryota</taxon>
        <taxon>Metazoa</taxon>
        <taxon>Ecdysozoa</taxon>
        <taxon>Arthropoda</taxon>
        <taxon>Hexapoda</taxon>
        <taxon>Insecta</taxon>
        <taxon>Pterygota</taxon>
        <taxon>Neoptera</taxon>
        <taxon>Endopterygota</taxon>
        <taxon>Coleoptera</taxon>
        <taxon>Polyphaga</taxon>
        <taxon>Elateriformia</taxon>
        <taxon>Elateroidea</taxon>
        <taxon>Lampyridae</taxon>
        <taxon>Lampyrinae</taxon>
        <taxon>Pyrocoelia</taxon>
    </lineage>
</organism>
<feature type="region of interest" description="Disordered" evidence="10">
    <location>
        <begin position="134"/>
        <end position="204"/>
    </location>
</feature>
<keyword evidence="5" id="KW-0175">Coiled coil</keyword>
<feature type="compositionally biased region" description="Low complexity" evidence="10">
    <location>
        <begin position="332"/>
        <end position="358"/>
    </location>
</feature>
<dbReference type="PANTHER" id="PTHR31363:SF0">
    <property type="entry name" value="TRAF3-INTERACTING PROTEIN 1"/>
    <property type="match status" value="1"/>
</dbReference>
<name>A0AAN7VQW1_9COLE</name>
<dbReference type="Proteomes" id="UP001329430">
    <property type="component" value="Chromosome 2"/>
</dbReference>
<evidence type="ECO:0000256" key="2">
    <source>
        <dbReference type="ARBA" id="ARBA00004430"/>
    </source>
</evidence>
<protein>
    <recommendedName>
        <fullName evidence="9">TRAF3-interacting protein 1</fullName>
    </recommendedName>
</protein>
<dbReference type="GO" id="GO:0005930">
    <property type="term" value="C:axoneme"/>
    <property type="evidence" value="ECO:0007669"/>
    <property type="project" value="UniProtKB-SubCell"/>
</dbReference>
<keyword evidence="6" id="KW-0206">Cytoskeleton</keyword>
<dbReference type="InterPro" id="IPR042576">
    <property type="entry name" value="TRAF3IP1_N_sf"/>
</dbReference>
<dbReference type="GO" id="GO:0070507">
    <property type="term" value="P:regulation of microtubule cytoskeleton organization"/>
    <property type="evidence" value="ECO:0007669"/>
    <property type="project" value="TreeGrafter"/>
</dbReference>
<feature type="domain" description="TRAF3-interacting protein 1 C-terminal" evidence="12">
    <location>
        <begin position="414"/>
        <end position="556"/>
    </location>
</feature>
<gene>
    <name evidence="13" type="ORF">RI129_003220</name>
</gene>
<evidence type="ECO:0000313" key="13">
    <source>
        <dbReference type="EMBL" id="KAK5648328.1"/>
    </source>
</evidence>
<evidence type="ECO:0000256" key="6">
    <source>
        <dbReference type="ARBA" id="ARBA00023212"/>
    </source>
</evidence>
<feature type="compositionally biased region" description="Basic and acidic residues" evidence="10">
    <location>
        <begin position="140"/>
        <end position="171"/>
    </location>
</feature>
<comment type="similarity">
    <text evidence="8">Belongs to the TRAF3IP1 family.</text>
</comment>
<feature type="region of interest" description="Disordered" evidence="10">
    <location>
        <begin position="318"/>
        <end position="360"/>
    </location>
</feature>
<keyword evidence="4" id="KW-0970">Cilium biogenesis/degradation</keyword>